<dbReference type="SFLD" id="SFLDG01129">
    <property type="entry name" value="C1.5:_HAD__Beta-PGM__Phosphata"/>
    <property type="match status" value="1"/>
</dbReference>
<organism evidence="1 2">
    <name type="scientific">Acetobacter peroxydans</name>
    <dbReference type="NCBI Taxonomy" id="104098"/>
    <lineage>
        <taxon>Bacteria</taxon>
        <taxon>Pseudomonadati</taxon>
        <taxon>Pseudomonadota</taxon>
        <taxon>Alphaproteobacteria</taxon>
        <taxon>Acetobacterales</taxon>
        <taxon>Acetobacteraceae</taxon>
        <taxon>Acetobacter</taxon>
    </lineage>
</organism>
<keyword evidence="2" id="KW-1185">Reference proteome</keyword>
<evidence type="ECO:0000313" key="2">
    <source>
        <dbReference type="Proteomes" id="UP000317730"/>
    </source>
</evidence>
<protein>
    <submittedName>
        <fullName evidence="1">Haloacid dehalogenase</fullName>
    </submittedName>
</protein>
<dbReference type="InterPro" id="IPR023198">
    <property type="entry name" value="PGP-like_dom2"/>
</dbReference>
<dbReference type="Pfam" id="PF13419">
    <property type="entry name" value="HAD_2"/>
    <property type="match status" value="1"/>
</dbReference>
<dbReference type="PANTHER" id="PTHR18901">
    <property type="entry name" value="2-DEOXYGLUCOSE-6-PHOSPHATE PHOSPHATASE 2"/>
    <property type="match status" value="1"/>
</dbReference>
<sequence length="232" mass="25653">MSNTEKPQSLPIFGVIFDMDGLLLDSETLAMDALVAAGHELGYDMPATFCRRMIGVPADGCEKLVRDTYGDEFPLRRFFDLQEKHLRSFVDNDKLVLKNGVTPLIALLDELRLPRAIATSSSRLRAHHHLKLVGLDKHFPFIVTREDVENGKPHPEPYLKAAHLIGVEPRFCLALEDSHSGARAAIAAGMRVIIVPDLLEPTEDVKENALAIVNELTAVQPYIRQAAGMPIA</sequence>
<evidence type="ECO:0000313" key="1">
    <source>
        <dbReference type="EMBL" id="GEB86323.1"/>
    </source>
</evidence>
<dbReference type="InterPro" id="IPR041492">
    <property type="entry name" value="HAD_2"/>
</dbReference>
<dbReference type="SUPFAM" id="SSF56784">
    <property type="entry name" value="HAD-like"/>
    <property type="match status" value="1"/>
</dbReference>
<dbReference type="Gene3D" id="1.10.150.240">
    <property type="entry name" value="Putative phosphatase, domain 2"/>
    <property type="match status" value="1"/>
</dbReference>
<comment type="caution">
    <text evidence="1">The sequence shown here is derived from an EMBL/GenBank/DDBJ whole genome shotgun (WGS) entry which is preliminary data.</text>
</comment>
<dbReference type="InterPro" id="IPR006439">
    <property type="entry name" value="HAD-SF_hydro_IA"/>
</dbReference>
<dbReference type="AlphaFoldDB" id="A0A4Y3TWZ7"/>
<proteinExistence type="predicted"/>
<accession>A0A4Y3TWZ7</accession>
<name>A0A4Y3TWZ7_9PROT</name>
<reference evidence="1 2" key="1">
    <citation type="submission" date="2019-06" db="EMBL/GenBank/DDBJ databases">
        <title>Whole genome shotgun sequence of Acetobacter peroxydans NBRC 13755.</title>
        <authorList>
            <person name="Hosoyama A."/>
            <person name="Uohara A."/>
            <person name="Ohji S."/>
            <person name="Ichikawa N."/>
        </authorList>
    </citation>
    <scope>NUCLEOTIDE SEQUENCE [LARGE SCALE GENOMIC DNA]</scope>
    <source>
        <strain evidence="1 2">NBRC 13755</strain>
    </source>
</reference>
<dbReference type="InterPro" id="IPR036412">
    <property type="entry name" value="HAD-like_sf"/>
</dbReference>
<dbReference type="RefSeq" id="WP_244926308.1">
    <property type="nucleotide sequence ID" value="NZ_BAPL01000010.1"/>
</dbReference>
<dbReference type="EMBL" id="BJMV01000012">
    <property type="protein sequence ID" value="GEB86323.1"/>
    <property type="molecule type" value="Genomic_DNA"/>
</dbReference>
<dbReference type="Gene3D" id="3.40.50.1000">
    <property type="entry name" value="HAD superfamily/HAD-like"/>
    <property type="match status" value="1"/>
</dbReference>
<dbReference type="Proteomes" id="UP000317730">
    <property type="component" value="Unassembled WGS sequence"/>
</dbReference>
<dbReference type="SFLD" id="SFLDS00003">
    <property type="entry name" value="Haloacid_Dehalogenase"/>
    <property type="match status" value="1"/>
</dbReference>
<dbReference type="NCBIfam" id="TIGR01509">
    <property type="entry name" value="HAD-SF-IA-v3"/>
    <property type="match status" value="1"/>
</dbReference>
<dbReference type="PANTHER" id="PTHR18901:SF38">
    <property type="entry name" value="PSEUDOURIDINE-5'-PHOSPHATASE"/>
    <property type="match status" value="1"/>
</dbReference>
<gene>
    <name evidence="1" type="ORF">APE01nite_21200</name>
</gene>
<dbReference type="InterPro" id="IPR023214">
    <property type="entry name" value="HAD_sf"/>
</dbReference>